<comment type="caution">
    <text evidence="2">The sequence shown here is derived from an EMBL/GenBank/DDBJ whole genome shotgun (WGS) entry which is preliminary data.</text>
</comment>
<dbReference type="EMBL" id="MCRJ01000026">
    <property type="protein sequence ID" value="ODN71230.1"/>
    <property type="molecule type" value="Genomic_DNA"/>
</dbReference>
<dbReference type="RefSeq" id="WP_069306334.1">
    <property type="nucleotide sequence ID" value="NZ_MCRJ01000026.1"/>
</dbReference>
<dbReference type="AlphaFoldDB" id="A0A1E3H4J1"/>
<feature type="domain" description="B12-binding" evidence="1">
    <location>
        <begin position="110"/>
        <end position="247"/>
    </location>
</feature>
<accession>A0A1E3H4J1</accession>
<organism evidence="2 3">
    <name type="scientific">Methylobrevis pamukkalensis</name>
    <dbReference type="NCBI Taxonomy" id="1439726"/>
    <lineage>
        <taxon>Bacteria</taxon>
        <taxon>Pseudomonadati</taxon>
        <taxon>Pseudomonadota</taxon>
        <taxon>Alphaproteobacteria</taxon>
        <taxon>Hyphomicrobiales</taxon>
        <taxon>Pleomorphomonadaceae</taxon>
        <taxon>Methylobrevis</taxon>
    </lineage>
</organism>
<evidence type="ECO:0000259" key="1">
    <source>
        <dbReference type="PROSITE" id="PS51332"/>
    </source>
</evidence>
<dbReference type="PROSITE" id="PS51332">
    <property type="entry name" value="B12_BINDING"/>
    <property type="match status" value="1"/>
</dbReference>
<protein>
    <submittedName>
        <fullName evidence="2">Methylaspartate mutase subunit S</fullName>
    </submittedName>
</protein>
<sequence>MRGLLDRMPDLAPLMSAAPAETMAAGLVARGRRFAERLRDGLAEAGYDMGDPAELLLALRRIGPAALEAIFAEPADTRDIVASPFVDEIEDLARRALAASDPAAVTAVGRKRPRVVVATTDVHFYGKRLIDTVLGRIGAEVIDGGVSADPETLAEIAARSGAAALALSTYNGIALDFARSLRAALARRGVAPRLFIGGRLNQIMDDTGGSMPVDVTAELAQFGVTPCADVETFVRLLADLDPANRDPQEMPS</sequence>
<dbReference type="GO" id="GO:0046872">
    <property type="term" value="F:metal ion binding"/>
    <property type="evidence" value="ECO:0007669"/>
    <property type="project" value="InterPro"/>
</dbReference>
<dbReference type="Pfam" id="PF02310">
    <property type="entry name" value="B12-binding"/>
    <property type="match status" value="1"/>
</dbReference>
<dbReference type="Proteomes" id="UP000094622">
    <property type="component" value="Unassembled WGS sequence"/>
</dbReference>
<reference evidence="2 3" key="1">
    <citation type="submission" date="2016-07" db="EMBL/GenBank/DDBJ databases">
        <title>Draft Genome Sequence of Methylobrevis pamukkalensis PK2.</title>
        <authorList>
            <person name="Vasilenko O.V."/>
            <person name="Doronina N.V."/>
            <person name="Shmareva M.N."/>
            <person name="Tarlachkov S.V."/>
            <person name="Mustakhimov I."/>
            <person name="Trotsenko Y.A."/>
        </authorList>
    </citation>
    <scope>NUCLEOTIDE SEQUENCE [LARGE SCALE GENOMIC DNA]</scope>
    <source>
        <strain evidence="2 3">PK2</strain>
    </source>
</reference>
<dbReference type="SUPFAM" id="SSF52242">
    <property type="entry name" value="Cobalamin (vitamin B12)-binding domain"/>
    <property type="match status" value="1"/>
</dbReference>
<keyword evidence="3" id="KW-1185">Reference proteome</keyword>
<gene>
    <name evidence="2" type="ORF">A6302_01427</name>
</gene>
<dbReference type="GO" id="GO:0031419">
    <property type="term" value="F:cobalamin binding"/>
    <property type="evidence" value="ECO:0007669"/>
    <property type="project" value="InterPro"/>
</dbReference>
<dbReference type="InterPro" id="IPR036724">
    <property type="entry name" value="Cobalamin-bd_sf"/>
</dbReference>
<proteinExistence type="predicted"/>
<name>A0A1E3H4J1_9HYPH</name>
<dbReference type="InterPro" id="IPR006158">
    <property type="entry name" value="Cobalamin-bd"/>
</dbReference>
<evidence type="ECO:0000313" key="3">
    <source>
        <dbReference type="Proteomes" id="UP000094622"/>
    </source>
</evidence>
<dbReference type="Gene3D" id="3.40.50.280">
    <property type="entry name" value="Cobalamin-binding domain"/>
    <property type="match status" value="1"/>
</dbReference>
<evidence type="ECO:0000313" key="2">
    <source>
        <dbReference type="EMBL" id="ODN71230.1"/>
    </source>
</evidence>